<evidence type="ECO:0000256" key="12">
    <source>
        <dbReference type="ARBA" id="ARBA00023211"/>
    </source>
</evidence>
<dbReference type="Pfam" id="PF00926">
    <property type="entry name" value="DHBP_synthase"/>
    <property type="match status" value="1"/>
</dbReference>
<dbReference type="GO" id="GO:0000287">
    <property type="term" value="F:magnesium ion binding"/>
    <property type="evidence" value="ECO:0007669"/>
    <property type="project" value="UniProtKB-UniRule"/>
</dbReference>
<dbReference type="GO" id="GO:0003677">
    <property type="term" value="F:DNA binding"/>
    <property type="evidence" value="ECO:0007669"/>
    <property type="project" value="InterPro"/>
</dbReference>
<evidence type="ECO:0000256" key="3">
    <source>
        <dbReference type="ARBA" id="ARBA00002284"/>
    </source>
</evidence>
<dbReference type="GO" id="GO:0005829">
    <property type="term" value="C:cytosol"/>
    <property type="evidence" value="ECO:0007669"/>
    <property type="project" value="TreeGrafter"/>
</dbReference>
<dbReference type="PANTHER" id="PTHR21327:SF18">
    <property type="entry name" value="3,4-DIHYDROXY-2-BUTANONE 4-PHOSPHATE SYNTHASE"/>
    <property type="match status" value="1"/>
</dbReference>
<evidence type="ECO:0000313" key="17">
    <source>
        <dbReference type="Proteomes" id="UP000269692"/>
    </source>
</evidence>
<dbReference type="InterPro" id="IPR010982">
    <property type="entry name" value="Lambda_DNA-bd_dom_sf"/>
</dbReference>
<comment type="cofactor">
    <cofactor evidence="2">
        <name>Mn(2+)</name>
        <dbReference type="ChEBI" id="CHEBI:29035"/>
    </cofactor>
</comment>
<dbReference type="SUPFAM" id="SSF142695">
    <property type="entry name" value="RibA-like"/>
    <property type="match status" value="1"/>
</dbReference>
<evidence type="ECO:0000313" key="16">
    <source>
        <dbReference type="EMBL" id="RLP78472.1"/>
    </source>
</evidence>
<evidence type="ECO:0000256" key="7">
    <source>
        <dbReference type="ARBA" id="ARBA00012153"/>
    </source>
</evidence>
<evidence type="ECO:0000256" key="11">
    <source>
        <dbReference type="ARBA" id="ARBA00022842"/>
    </source>
</evidence>
<dbReference type="Gene3D" id="3.40.50.10990">
    <property type="entry name" value="GTP cyclohydrolase II"/>
    <property type="match status" value="1"/>
</dbReference>
<feature type="binding site" evidence="14">
    <location>
        <position position="108"/>
    </location>
    <ligand>
        <name>D-ribulose 5-phosphate</name>
        <dbReference type="ChEBI" id="CHEBI:58121"/>
    </ligand>
</feature>
<comment type="similarity">
    <text evidence="6">In the C-terminal section; belongs to the GTP cyclohydrolase II family.</text>
</comment>
<comment type="catalytic activity">
    <reaction evidence="1 14">
        <text>D-ribulose 5-phosphate = (2S)-2-hydroxy-3-oxobutyl phosphate + formate + H(+)</text>
        <dbReference type="Rhea" id="RHEA:18457"/>
        <dbReference type="ChEBI" id="CHEBI:15378"/>
        <dbReference type="ChEBI" id="CHEBI:15740"/>
        <dbReference type="ChEBI" id="CHEBI:58121"/>
        <dbReference type="ChEBI" id="CHEBI:58830"/>
        <dbReference type="EC" id="4.1.99.12"/>
    </reaction>
</comment>
<dbReference type="NCBIfam" id="TIGR00506">
    <property type="entry name" value="ribB"/>
    <property type="match status" value="1"/>
</dbReference>
<feature type="binding site" evidence="14">
    <location>
        <begin position="216"/>
        <end position="220"/>
    </location>
    <ligand>
        <name>D-ribulose 5-phosphate</name>
        <dbReference type="ChEBI" id="CHEBI:58121"/>
    </ligand>
</feature>
<dbReference type="InterPro" id="IPR036144">
    <property type="entry name" value="RibA-like_sf"/>
</dbReference>
<comment type="subunit">
    <text evidence="14">Homodimer.</text>
</comment>
<dbReference type="Proteomes" id="UP000269692">
    <property type="component" value="Unassembled WGS sequence"/>
</dbReference>
<dbReference type="GO" id="GO:0008686">
    <property type="term" value="F:3,4-dihydroxy-2-butanone-4-phosphate synthase activity"/>
    <property type="evidence" value="ECO:0007669"/>
    <property type="project" value="UniProtKB-UniRule"/>
</dbReference>
<comment type="cofactor">
    <cofactor evidence="14">
        <name>Mg(2+)</name>
        <dbReference type="ChEBI" id="CHEBI:18420"/>
    </cofactor>
    <cofactor evidence="14">
        <name>Mn(2+)</name>
        <dbReference type="ChEBI" id="CHEBI:29035"/>
    </cofactor>
    <text evidence="14">Binds 2 divalent metal cations per subunit. Magnesium or manganese.</text>
</comment>
<evidence type="ECO:0000259" key="15">
    <source>
        <dbReference type="Pfam" id="PF00925"/>
    </source>
</evidence>
<keyword evidence="11 14" id="KW-0460">Magnesium</keyword>
<dbReference type="AlphaFoldDB" id="A0A3L7AGC9"/>
<feature type="site" description="Essential for catalytic activity" evidence="14">
    <location>
        <position position="202"/>
    </location>
</feature>
<keyword evidence="12 14" id="KW-0464">Manganese</keyword>
<feature type="binding site" evidence="14">
    <location>
        <position position="219"/>
    </location>
    <ligand>
        <name>Mg(2+)</name>
        <dbReference type="ChEBI" id="CHEBI:18420"/>
        <label>2</label>
    </ligand>
</feature>
<feature type="binding site" evidence="14">
    <location>
        <position position="104"/>
    </location>
    <ligand>
        <name>Mg(2+)</name>
        <dbReference type="ChEBI" id="CHEBI:18420"/>
        <label>1</label>
    </ligand>
</feature>
<reference evidence="16 17" key="1">
    <citation type="submission" date="2018-10" db="EMBL/GenBank/DDBJ databases">
        <title>Xanthobacter tagetidis genome sequencing and assembly.</title>
        <authorList>
            <person name="Maclea K.S."/>
            <person name="Goen A.E."/>
            <person name="Fatima S.A."/>
        </authorList>
    </citation>
    <scope>NUCLEOTIDE SEQUENCE [LARGE SCALE GENOMIC DNA]</scope>
    <source>
        <strain evidence="16 17">ATCC 700314</strain>
    </source>
</reference>
<dbReference type="EMBL" id="RCTF01000008">
    <property type="protein sequence ID" value="RLP78472.1"/>
    <property type="molecule type" value="Genomic_DNA"/>
</dbReference>
<dbReference type="InterPro" id="IPR032677">
    <property type="entry name" value="GTP_cyclohydro_II"/>
</dbReference>
<comment type="function">
    <text evidence="3 14">Catalyzes the conversion of D-ribulose 5-phosphate to formate and 3,4-dihydroxy-2-butanone 4-phosphate.</text>
</comment>
<comment type="pathway">
    <text evidence="4 14">Cofactor biosynthesis; riboflavin biosynthesis; 2-hydroxy-3-oxobutyl phosphate from D-ribulose 5-phosphate: step 1/1.</text>
</comment>
<evidence type="ECO:0000256" key="10">
    <source>
        <dbReference type="ARBA" id="ARBA00022723"/>
    </source>
</evidence>
<sequence>MKLADWLTATGTKRSAFARQVGLSPASVTALCNDDRAWISRETAEKIAEATGHQVTPNDFLGVSVPPLIRGLPVTDTTQARVQSAIEAFARGEIIVVTDDDDRENEGDLIVAASLATPEKMAFIIRNTSGIVCTPLPPSEARRLRLDPMVSNNDAPMGTAFTISVDLRHGTTTGISAEERTNTVRALANPNMGAADFVRPGHVFPLIAKEGGVLIRSGHTEAAVDLCRLSGVPPVGVIAELVNDDGTVQRGPQVAAFAEKHNLLRISVADLIAYRQAREKLVTRAADFPVPTSIGELHGFSYVTPFDAVNHLALVHGRIGDGEKVLVRLHRADPITDVFTGGKVIQKSLERIREEGRGVLVYLRDGTSGVPVTAMGAGEKSASEVARDRQWREVGLGAQILRDLGIQSIRLLASKARTYVGLAGFGIEIIETETLEA</sequence>
<evidence type="ECO:0000256" key="9">
    <source>
        <dbReference type="ARBA" id="ARBA00022619"/>
    </source>
</evidence>
<dbReference type="Gene3D" id="3.90.870.10">
    <property type="entry name" value="DHBP synthase"/>
    <property type="match status" value="1"/>
</dbReference>
<dbReference type="GO" id="GO:0003935">
    <property type="term" value="F:GTP cyclohydrolase II activity"/>
    <property type="evidence" value="ECO:0007669"/>
    <property type="project" value="TreeGrafter"/>
</dbReference>
<evidence type="ECO:0000256" key="2">
    <source>
        <dbReference type="ARBA" id="ARBA00001936"/>
    </source>
</evidence>
<keyword evidence="13 14" id="KW-0456">Lyase</keyword>
<feature type="site" description="Essential for catalytic activity" evidence="14">
    <location>
        <position position="240"/>
    </location>
</feature>
<evidence type="ECO:0000256" key="1">
    <source>
        <dbReference type="ARBA" id="ARBA00000141"/>
    </source>
</evidence>
<dbReference type="InterPro" id="IPR000422">
    <property type="entry name" value="DHBP_synthase_RibB"/>
</dbReference>
<dbReference type="EC" id="4.1.99.12" evidence="7 14"/>
<proteinExistence type="inferred from homology"/>
<comment type="similarity">
    <text evidence="5">In the N-terminal section; belongs to the DHBP synthase family.</text>
</comment>
<dbReference type="GO" id="GO:0009231">
    <property type="term" value="P:riboflavin biosynthetic process"/>
    <property type="evidence" value="ECO:0007669"/>
    <property type="project" value="UniProtKB-UniRule"/>
</dbReference>
<comment type="caution">
    <text evidence="16">The sequence shown here is derived from an EMBL/GenBank/DDBJ whole genome shotgun (WGS) entry which is preliminary data.</text>
</comment>
<name>A0A3L7AGC9_9HYPH</name>
<evidence type="ECO:0000256" key="5">
    <source>
        <dbReference type="ARBA" id="ARBA00005520"/>
    </source>
</evidence>
<dbReference type="OrthoDB" id="9793111at2"/>
<dbReference type="SUPFAM" id="SSF55821">
    <property type="entry name" value="YrdC/RibB"/>
    <property type="match status" value="1"/>
</dbReference>
<evidence type="ECO:0000256" key="14">
    <source>
        <dbReference type="HAMAP-Rule" id="MF_00180"/>
    </source>
</evidence>
<evidence type="ECO:0000256" key="8">
    <source>
        <dbReference type="ARBA" id="ARBA00018836"/>
    </source>
</evidence>
<keyword evidence="17" id="KW-1185">Reference proteome</keyword>
<comment type="similarity">
    <text evidence="14">Belongs to the DHBP synthase family.</text>
</comment>
<dbReference type="HAMAP" id="MF_00180">
    <property type="entry name" value="RibB"/>
    <property type="match status" value="1"/>
</dbReference>
<protein>
    <recommendedName>
        <fullName evidence="8 14">3,4-dihydroxy-2-butanone 4-phosphate synthase</fullName>
        <shortName evidence="14">DHBP synthase</shortName>
        <ecNumber evidence="7 14">4.1.99.12</ecNumber>
    </recommendedName>
</protein>
<dbReference type="Pfam" id="PF00925">
    <property type="entry name" value="GTP_cyclohydro2"/>
    <property type="match status" value="1"/>
</dbReference>
<dbReference type="RefSeq" id="WP_121623524.1">
    <property type="nucleotide sequence ID" value="NZ_JACIIW010000001.1"/>
</dbReference>
<keyword evidence="9 14" id="KW-0686">Riboflavin biosynthesis</keyword>
<feature type="domain" description="GTP cyclohydrolase II" evidence="15">
    <location>
        <begin position="284"/>
        <end position="432"/>
    </location>
</feature>
<evidence type="ECO:0000256" key="4">
    <source>
        <dbReference type="ARBA" id="ARBA00004904"/>
    </source>
</evidence>
<dbReference type="UniPathway" id="UPA00275">
    <property type="reaction ID" value="UER00399"/>
</dbReference>
<dbReference type="PANTHER" id="PTHR21327">
    <property type="entry name" value="GTP CYCLOHYDROLASE II-RELATED"/>
    <property type="match status" value="1"/>
</dbReference>
<dbReference type="PIRSF" id="PIRSF001259">
    <property type="entry name" value="RibA"/>
    <property type="match status" value="1"/>
</dbReference>
<dbReference type="InterPro" id="IPR017945">
    <property type="entry name" value="DHBP_synth_RibB-like_a/b_dom"/>
</dbReference>
<keyword evidence="10 14" id="KW-0479">Metal-binding</keyword>
<evidence type="ECO:0000256" key="13">
    <source>
        <dbReference type="ARBA" id="ARBA00023239"/>
    </source>
</evidence>
<accession>A0A3L7AGC9</accession>
<dbReference type="Gene3D" id="1.10.260.40">
    <property type="entry name" value="lambda repressor-like DNA-binding domains"/>
    <property type="match status" value="1"/>
</dbReference>
<organism evidence="16 17">
    <name type="scientific">Xanthobacter tagetidis</name>
    <dbReference type="NCBI Taxonomy" id="60216"/>
    <lineage>
        <taxon>Bacteria</taxon>
        <taxon>Pseudomonadati</taxon>
        <taxon>Pseudomonadota</taxon>
        <taxon>Alphaproteobacteria</taxon>
        <taxon>Hyphomicrobiales</taxon>
        <taxon>Xanthobacteraceae</taxon>
        <taxon>Xanthobacter</taxon>
    </lineage>
</organism>
<dbReference type="GO" id="GO:0030145">
    <property type="term" value="F:manganese ion binding"/>
    <property type="evidence" value="ECO:0007669"/>
    <property type="project" value="UniProtKB-UniRule"/>
</dbReference>
<feature type="binding site" evidence="14">
    <location>
        <begin position="103"/>
        <end position="104"/>
    </location>
    <ligand>
        <name>D-ribulose 5-phosphate</name>
        <dbReference type="ChEBI" id="CHEBI:58121"/>
    </ligand>
</feature>
<gene>
    <name evidence="14 16" type="primary">ribB</name>
    <name evidence="16" type="ORF">D9R14_11760</name>
</gene>
<feature type="binding site" evidence="14">
    <location>
        <position position="104"/>
    </location>
    <ligand>
        <name>Mg(2+)</name>
        <dbReference type="ChEBI" id="CHEBI:18420"/>
        <label>2</label>
    </ligand>
</feature>
<evidence type="ECO:0000256" key="6">
    <source>
        <dbReference type="ARBA" id="ARBA00008976"/>
    </source>
</evidence>
<dbReference type="FunFam" id="3.90.870.10:FF:000001">
    <property type="entry name" value="Riboflavin biosynthesis protein RibBA"/>
    <property type="match status" value="1"/>
</dbReference>